<dbReference type="Gramene" id="OGLUM02G14180.1">
    <property type="protein sequence ID" value="OGLUM02G14180.1"/>
    <property type="gene ID" value="OGLUM02G14180"/>
</dbReference>
<dbReference type="AlphaFoldDB" id="A0A0D9YR92"/>
<protein>
    <submittedName>
        <fullName evidence="2">Uncharacterized protein</fullName>
    </submittedName>
</protein>
<keyword evidence="3" id="KW-1185">Reference proteome</keyword>
<evidence type="ECO:0000313" key="3">
    <source>
        <dbReference type="Proteomes" id="UP000026961"/>
    </source>
</evidence>
<reference evidence="2" key="1">
    <citation type="submission" date="2015-04" db="UniProtKB">
        <authorList>
            <consortium name="EnsemblPlants"/>
        </authorList>
    </citation>
    <scope>IDENTIFICATION</scope>
</reference>
<sequence>MALDLNIALDDRDEHAIPNLNEAVAEEAAVADQEDDQVGGDLQEGANHELPEDDFQEGANHVLLFDLNLYASDHQEEIHLGNLVNINRKQLIIVDMACINHSKIFVGTVG</sequence>
<dbReference type="Proteomes" id="UP000026961">
    <property type="component" value="Chromosome 2"/>
</dbReference>
<evidence type="ECO:0000256" key="1">
    <source>
        <dbReference type="SAM" id="MobiDB-lite"/>
    </source>
</evidence>
<dbReference type="HOGENOM" id="CLU_175865_0_0_1"/>
<evidence type="ECO:0000313" key="2">
    <source>
        <dbReference type="EnsemblPlants" id="OGLUM02G14180.1"/>
    </source>
</evidence>
<proteinExistence type="predicted"/>
<feature type="region of interest" description="Disordered" evidence="1">
    <location>
        <begin position="26"/>
        <end position="52"/>
    </location>
</feature>
<organism evidence="2">
    <name type="scientific">Oryza glumipatula</name>
    <dbReference type="NCBI Taxonomy" id="40148"/>
    <lineage>
        <taxon>Eukaryota</taxon>
        <taxon>Viridiplantae</taxon>
        <taxon>Streptophyta</taxon>
        <taxon>Embryophyta</taxon>
        <taxon>Tracheophyta</taxon>
        <taxon>Spermatophyta</taxon>
        <taxon>Magnoliopsida</taxon>
        <taxon>Liliopsida</taxon>
        <taxon>Poales</taxon>
        <taxon>Poaceae</taxon>
        <taxon>BOP clade</taxon>
        <taxon>Oryzoideae</taxon>
        <taxon>Oryzeae</taxon>
        <taxon>Oryzinae</taxon>
        <taxon>Oryza</taxon>
    </lineage>
</organism>
<accession>A0A0D9YR92</accession>
<dbReference type="EnsemblPlants" id="OGLUM02G14180.1">
    <property type="protein sequence ID" value="OGLUM02G14180.1"/>
    <property type="gene ID" value="OGLUM02G14180"/>
</dbReference>
<reference evidence="2" key="2">
    <citation type="submission" date="2018-05" db="EMBL/GenBank/DDBJ databases">
        <title>OgluRS3 (Oryza glumaepatula Reference Sequence Version 3).</title>
        <authorList>
            <person name="Zhang J."/>
            <person name="Kudrna D."/>
            <person name="Lee S."/>
            <person name="Talag J."/>
            <person name="Welchert J."/>
            <person name="Wing R.A."/>
        </authorList>
    </citation>
    <scope>NUCLEOTIDE SEQUENCE [LARGE SCALE GENOMIC DNA]</scope>
</reference>
<name>A0A0D9YR92_9ORYZ</name>